<reference evidence="2" key="1">
    <citation type="submission" date="2020-11" db="EMBL/GenBank/DDBJ databases">
        <title>Nocardia NEAU-351.nov., a novel actinomycete isolated from the cow dung.</title>
        <authorList>
            <person name="Zhang X."/>
        </authorList>
    </citation>
    <scope>NUCLEOTIDE SEQUENCE</scope>
    <source>
        <strain evidence="2">NEAU-351</strain>
    </source>
</reference>
<dbReference type="RefSeq" id="WP_196150705.1">
    <property type="nucleotide sequence ID" value="NZ_JADMLG010000007.1"/>
</dbReference>
<accession>A0A931IDA8</accession>
<dbReference type="GO" id="GO:0016746">
    <property type="term" value="F:acyltransferase activity"/>
    <property type="evidence" value="ECO:0007669"/>
    <property type="project" value="UniProtKB-KW"/>
</dbReference>
<evidence type="ECO:0000313" key="3">
    <source>
        <dbReference type="Proteomes" id="UP000655751"/>
    </source>
</evidence>
<dbReference type="InterPro" id="IPR001242">
    <property type="entry name" value="Condensation_dom"/>
</dbReference>
<keyword evidence="2" id="KW-0808">Transferase</keyword>
<organism evidence="2 3">
    <name type="scientific">Nocardia bovistercoris</name>
    <dbReference type="NCBI Taxonomy" id="2785916"/>
    <lineage>
        <taxon>Bacteria</taxon>
        <taxon>Bacillati</taxon>
        <taxon>Actinomycetota</taxon>
        <taxon>Actinomycetes</taxon>
        <taxon>Mycobacteriales</taxon>
        <taxon>Nocardiaceae</taxon>
        <taxon>Nocardia</taxon>
    </lineage>
</organism>
<dbReference type="Proteomes" id="UP000655751">
    <property type="component" value="Unassembled WGS sequence"/>
</dbReference>
<protein>
    <submittedName>
        <fullName evidence="2">Acyltransferase</fullName>
    </submittedName>
</protein>
<keyword evidence="3" id="KW-1185">Reference proteome</keyword>
<evidence type="ECO:0000259" key="1">
    <source>
        <dbReference type="Pfam" id="PF00668"/>
    </source>
</evidence>
<dbReference type="Gene3D" id="3.30.559.30">
    <property type="entry name" value="Nonribosomal peptide synthetase, condensation domain"/>
    <property type="match status" value="1"/>
</dbReference>
<dbReference type="AlphaFoldDB" id="A0A931IDA8"/>
<dbReference type="SUPFAM" id="SSF52777">
    <property type="entry name" value="CoA-dependent acyltransferases"/>
    <property type="match status" value="2"/>
</dbReference>
<sequence length="466" mass="50744">MVDFGLIEEWSPAPGHLVSWSASVESRARAALAPAHPTPPSHQQEVYLASAHRHADAGFRYSGLCVVTAEVPAALDRDAMTRAVNAFLSRHDTFRSWFAPESGRIVRHVIEPGDMEFVPVDHGRVEDAEAIRQHVQDDTPGPFQWDCFTFGVIEHGESCTVYLAVDHLHTDGVAQYISCYELANLYAREIGEEAVALPTPASHLDYCARERAETAELTLGSPGVRRWIELLRGNDGSLPTFPLDLGTRGGGDAYIRSAHVTVPLLDEAAALRFEKACAEVGAAFTGGVFAAAAMAERELAGRDYYFNMTPISTRGSVAELISVGWYATLVPVAFPVGATANFERLVRSAQRAYDNALKLTAVSPHRVLQLIPQDMGFDVSPDWAAPMISYVDARDFAGHQFFDLVNGGVYANRAASEEVLLWINRLPSGTSLSAIYPDTPAAHESVQRYIAAVRRAFAAASESMAR</sequence>
<evidence type="ECO:0000313" key="2">
    <source>
        <dbReference type="EMBL" id="MBH0778408.1"/>
    </source>
</evidence>
<dbReference type="InterPro" id="IPR023213">
    <property type="entry name" value="CAT-like_dom_sf"/>
</dbReference>
<gene>
    <name evidence="2" type="ORF">IT779_19200</name>
</gene>
<dbReference type="EMBL" id="JADMLG010000007">
    <property type="protein sequence ID" value="MBH0778408.1"/>
    <property type="molecule type" value="Genomic_DNA"/>
</dbReference>
<name>A0A931IDA8_9NOCA</name>
<dbReference type="GO" id="GO:0008610">
    <property type="term" value="P:lipid biosynthetic process"/>
    <property type="evidence" value="ECO:0007669"/>
    <property type="project" value="UniProtKB-ARBA"/>
</dbReference>
<dbReference type="Pfam" id="PF00668">
    <property type="entry name" value="Condensation"/>
    <property type="match status" value="1"/>
</dbReference>
<dbReference type="Gene3D" id="3.30.559.10">
    <property type="entry name" value="Chloramphenicol acetyltransferase-like domain"/>
    <property type="match status" value="1"/>
</dbReference>
<keyword evidence="2" id="KW-0012">Acyltransferase</keyword>
<comment type="caution">
    <text evidence="2">The sequence shown here is derived from an EMBL/GenBank/DDBJ whole genome shotgun (WGS) entry which is preliminary data.</text>
</comment>
<feature type="domain" description="Condensation" evidence="1">
    <location>
        <begin position="68"/>
        <end position="356"/>
    </location>
</feature>
<proteinExistence type="predicted"/>